<proteinExistence type="predicted"/>
<dbReference type="Proteomes" id="UP000292052">
    <property type="component" value="Unassembled WGS sequence"/>
</dbReference>
<protein>
    <submittedName>
        <fullName evidence="1">Uncharacterized protein</fullName>
    </submittedName>
</protein>
<comment type="caution">
    <text evidence="1">The sequence shown here is derived from an EMBL/GenBank/DDBJ whole genome shotgun (WGS) entry which is preliminary data.</text>
</comment>
<evidence type="ECO:0000313" key="1">
    <source>
        <dbReference type="EMBL" id="RZB40098.1"/>
    </source>
</evidence>
<name>A0A482VA98_ASBVE</name>
<dbReference type="AlphaFoldDB" id="A0A482VA98"/>
<dbReference type="EMBL" id="QDEB01122272">
    <property type="protein sequence ID" value="RZB40098.1"/>
    <property type="molecule type" value="Genomic_DNA"/>
</dbReference>
<organism evidence="1 2">
    <name type="scientific">Asbolus verrucosus</name>
    <name type="common">Desert ironclad beetle</name>
    <dbReference type="NCBI Taxonomy" id="1661398"/>
    <lineage>
        <taxon>Eukaryota</taxon>
        <taxon>Metazoa</taxon>
        <taxon>Ecdysozoa</taxon>
        <taxon>Arthropoda</taxon>
        <taxon>Hexapoda</taxon>
        <taxon>Insecta</taxon>
        <taxon>Pterygota</taxon>
        <taxon>Neoptera</taxon>
        <taxon>Endopterygota</taxon>
        <taxon>Coleoptera</taxon>
        <taxon>Polyphaga</taxon>
        <taxon>Cucujiformia</taxon>
        <taxon>Tenebrionidae</taxon>
        <taxon>Pimeliinae</taxon>
        <taxon>Asbolus</taxon>
    </lineage>
</organism>
<keyword evidence="2" id="KW-1185">Reference proteome</keyword>
<evidence type="ECO:0000313" key="2">
    <source>
        <dbReference type="Proteomes" id="UP000292052"/>
    </source>
</evidence>
<reference evidence="1 2" key="1">
    <citation type="submission" date="2017-03" db="EMBL/GenBank/DDBJ databases">
        <title>Genome of the blue death feigning beetle - Asbolus verrucosus.</title>
        <authorList>
            <person name="Rider S.D."/>
        </authorList>
    </citation>
    <scope>NUCLEOTIDE SEQUENCE [LARGE SCALE GENOMIC DNA]</scope>
    <source>
        <strain evidence="1">Butters</strain>
        <tissue evidence="1">Head and leg muscle</tissue>
    </source>
</reference>
<sequence>MNLLQDVQRHLAFLIGQMKLSSLYFLTP</sequence>
<gene>
    <name evidence="1" type="ORF">BDFB_006421</name>
</gene>
<accession>A0A482VA98</accession>